<gene>
    <name evidence="4" type="ORF">SAMN04488579_101146</name>
</gene>
<dbReference type="STRING" id="1528.SAMN04488579_101146"/>
<dbReference type="CDD" id="cd07043">
    <property type="entry name" value="STAS_anti-anti-sigma_factors"/>
    <property type="match status" value="1"/>
</dbReference>
<dbReference type="SUPFAM" id="SSF52091">
    <property type="entry name" value="SpoIIaa-like"/>
    <property type="match status" value="1"/>
</dbReference>
<dbReference type="PROSITE" id="PS50801">
    <property type="entry name" value="STAS"/>
    <property type="match status" value="1"/>
</dbReference>
<dbReference type="OrthoDB" id="9794628at2"/>
<keyword evidence="5" id="KW-1185">Reference proteome</keyword>
<reference evidence="5" key="1">
    <citation type="submission" date="2016-10" db="EMBL/GenBank/DDBJ databases">
        <authorList>
            <person name="Varghese N."/>
            <person name="Submissions S."/>
        </authorList>
    </citation>
    <scope>NUCLEOTIDE SEQUENCE [LARGE SCALE GENOMIC DNA]</scope>
    <source>
        <strain evidence="5">VPI 5359</strain>
    </source>
</reference>
<dbReference type="InterPro" id="IPR036513">
    <property type="entry name" value="STAS_dom_sf"/>
</dbReference>
<comment type="similarity">
    <text evidence="1 2">Belongs to the anti-sigma-factor antagonist family.</text>
</comment>
<sequence>MTIATTLEDQTLLAALDGRLDTSSSPELLEALKDQSAGVETLVLDFEQIDYISSAGIRAVLILHKQMAAQGGALILRHLNSSVMSVLKMTKLDTVFAIEK</sequence>
<organism evidence="4 5">
    <name type="scientific">Eubacterium barkeri</name>
    <name type="common">Clostridium barkeri</name>
    <dbReference type="NCBI Taxonomy" id="1528"/>
    <lineage>
        <taxon>Bacteria</taxon>
        <taxon>Bacillati</taxon>
        <taxon>Bacillota</taxon>
        <taxon>Clostridia</taxon>
        <taxon>Eubacteriales</taxon>
        <taxon>Eubacteriaceae</taxon>
        <taxon>Eubacterium</taxon>
    </lineage>
</organism>
<evidence type="ECO:0000256" key="2">
    <source>
        <dbReference type="RuleBase" id="RU003749"/>
    </source>
</evidence>
<dbReference type="Proteomes" id="UP000199652">
    <property type="component" value="Unassembled WGS sequence"/>
</dbReference>
<accession>A0A1H3ASM4</accession>
<evidence type="ECO:0000313" key="4">
    <source>
        <dbReference type="EMBL" id="SDX32124.1"/>
    </source>
</evidence>
<dbReference type="EMBL" id="FNOU01000001">
    <property type="protein sequence ID" value="SDX32124.1"/>
    <property type="molecule type" value="Genomic_DNA"/>
</dbReference>
<protein>
    <recommendedName>
        <fullName evidence="2">Anti-sigma factor antagonist</fullName>
    </recommendedName>
</protein>
<feature type="domain" description="STAS" evidence="3">
    <location>
        <begin position="1"/>
        <end position="100"/>
    </location>
</feature>
<dbReference type="NCBIfam" id="TIGR00377">
    <property type="entry name" value="ant_ant_sig"/>
    <property type="match status" value="1"/>
</dbReference>
<name>A0A1H3ASM4_EUBBA</name>
<evidence type="ECO:0000313" key="5">
    <source>
        <dbReference type="Proteomes" id="UP000199652"/>
    </source>
</evidence>
<dbReference type="InterPro" id="IPR003658">
    <property type="entry name" value="Anti-sigma_ant"/>
</dbReference>
<dbReference type="AlphaFoldDB" id="A0A1H3ASM4"/>
<dbReference type="GO" id="GO:0043856">
    <property type="term" value="F:anti-sigma factor antagonist activity"/>
    <property type="evidence" value="ECO:0007669"/>
    <property type="project" value="InterPro"/>
</dbReference>
<proteinExistence type="inferred from homology"/>
<dbReference type="RefSeq" id="WP_090242412.1">
    <property type="nucleotide sequence ID" value="NZ_FNOU01000001.1"/>
</dbReference>
<dbReference type="PANTHER" id="PTHR33495">
    <property type="entry name" value="ANTI-SIGMA FACTOR ANTAGONIST TM_1081-RELATED-RELATED"/>
    <property type="match status" value="1"/>
</dbReference>
<dbReference type="Gene3D" id="3.30.750.24">
    <property type="entry name" value="STAS domain"/>
    <property type="match status" value="1"/>
</dbReference>
<evidence type="ECO:0000256" key="1">
    <source>
        <dbReference type="ARBA" id="ARBA00009013"/>
    </source>
</evidence>
<dbReference type="InterPro" id="IPR002645">
    <property type="entry name" value="STAS_dom"/>
</dbReference>
<dbReference type="Pfam" id="PF01740">
    <property type="entry name" value="STAS"/>
    <property type="match status" value="1"/>
</dbReference>
<evidence type="ECO:0000259" key="3">
    <source>
        <dbReference type="PROSITE" id="PS50801"/>
    </source>
</evidence>